<evidence type="ECO:0000256" key="1">
    <source>
        <dbReference type="SAM" id="Coils"/>
    </source>
</evidence>
<evidence type="ECO:0000313" key="3">
    <source>
        <dbReference type="Proteomes" id="UP001467674"/>
    </source>
</evidence>
<protein>
    <submittedName>
        <fullName evidence="2">Uncharacterized protein</fullName>
    </submittedName>
</protein>
<evidence type="ECO:0000313" key="2">
    <source>
        <dbReference type="EMBL" id="MER3120761.1"/>
    </source>
</evidence>
<organism evidence="2 3">
    <name type="scientific">Bacillus altitudinis</name>
    <dbReference type="NCBI Taxonomy" id="293387"/>
    <lineage>
        <taxon>Bacteria</taxon>
        <taxon>Bacillati</taxon>
        <taxon>Bacillota</taxon>
        <taxon>Bacilli</taxon>
        <taxon>Bacillales</taxon>
        <taxon>Bacillaceae</taxon>
        <taxon>Bacillus</taxon>
    </lineage>
</organism>
<sequence length="54" mass="6408">MAEAEQILKAIHELSVQLKEIECNIVEFSNEVKDEFNQINEKLDRQMITYINVR</sequence>
<feature type="coiled-coil region" evidence="1">
    <location>
        <begin position="4"/>
        <end position="38"/>
    </location>
</feature>
<dbReference type="Proteomes" id="UP001467674">
    <property type="component" value="Unassembled WGS sequence"/>
</dbReference>
<accession>A0ABV1S3P5</accession>
<name>A0ABV1S3P5_BACAB</name>
<keyword evidence="3" id="KW-1185">Reference proteome</keyword>
<comment type="caution">
    <text evidence="2">The sequence shown here is derived from an EMBL/GenBank/DDBJ whole genome shotgun (WGS) entry which is preliminary data.</text>
</comment>
<gene>
    <name evidence="2" type="ORF">ABQG71_06110</name>
</gene>
<dbReference type="EMBL" id="JBEOME010000002">
    <property type="protein sequence ID" value="MER3120761.1"/>
    <property type="molecule type" value="Genomic_DNA"/>
</dbReference>
<dbReference type="RefSeq" id="WP_265154109.1">
    <property type="nucleotide sequence ID" value="NZ_CP128109.1"/>
</dbReference>
<proteinExistence type="predicted"/>
<keyword evidence="1" id="KW-0175">Coiled coil</keyword>
<reference evidence="2 3" key="1">
    <citation type="submission" date="2024-06" db="EMBL/GenBank/DDBJ databases">
        <title>Construction of an artificial bacterial consortium using nitrogen cycle bacteria from Cuatro Cienegas Basin and a mangrove forest.</title>
        <authorList>
            <person name="Aguilera-Najera D."/>
            <person name="Marquez-Cianci L."/>
            <person name="Martinez-Perez E."/>
            <person name="Rosas-Barrera M."/>
            <person name="Rodriguez-Cruz U.E."/>
            <person name="Tapia-Lopez R."/>
            <person name="Eguiarte L.E."/>
            <person name="Souza-Saldivar V."/>
        </authorList>
    </citation>
    <scope>NUCLEOTIDE SEQUENCE [LARGE SCALE GENOMIC DNA]</scope>
    <source>
        <strain evidence="2 3">S14-15</strain>
    </source>
</reference>